<dbReference type="Proteomes" id="UP001549031">
    <property type="component" value="Unassembled WGS sequence"/>
</dbReference>
<evidence type="ECO:0000313" key="1">
    <source>
        <dbReference type="EMBL" id="MET3586885.1"/>
    </source>
</evidence>
<name>A0ABV2H8M2_9HYPH</name>
<evidence type="ECO:0000313" key="2">
    <source>
        <dbReference type="Proteomes" id="UP001549031"/>
    </source>
</evidence>
<sequence>MAIEQLKEGDILVLAPTSPCDTGYSGDLLGTSAQVRGRRGLVVDAGVRDVRDLTAMGAVSAQATVKETLGSVNVPIVWAGAVIEAGDVIVADHDGVVVVKRAEAATVADAADTRIPAEEVKRAAGER</sequence>
<keyword evidence="2" id="KW-1185">Reference proteome</keyword>
<dbReference type="InterPro" id="IPR036704">
    <property type="entry name" value="RraA/RraA-like_sf"/>
</dbReference>
<dbReference type="PANTHER" id="PTHR33254:SF16">
    <property type="entry name" value="BLR3842 PROTEIN"/>
    <property type="match status" value="1"/>
</dbReference>
<dbReference type="PANTHER" id="PTHR33254">
    <property type="entry name" value="4-HYDROXY-4-METHYL-2-OXOGLUTARATE ALDOLASE 3-RELATED"/>
    <property type="match status" value="1"/>
</dbReference>
<proteinExistence type="predicted"/>
<reference evidence="1 2" key="1">
    <citation type="submission" date="2024-06" db="EMBL/GenBank/DDBJ databases">
        <title>Genomic Encyclopedia of Type Strains, Phase IV (KMG-IV): sequencing the most valuable type-strain genomes for metagenomic binning, comparative biology and taxonomic classification.</title>
        <authorList>
            <person name="Goeker M."/>
        </authorList>
    </citation>
    <scope>NUCLEOTIDE SEQUENCE [LARGE SCALE GENOMIC DNA]</scope>
    <source>
        <strain evidence="1 2">DSM 105042</strain>
    </source>
</reference>
<dbReference type="Pfam" id="PF03737">
    <property type="entry name" value="RraA-like"/>
    <property type="match status" value="1"/>
</dbReference>
<dbReference type="CDD" id="cd16841">
    <property type="entry name" value="RraA_family"/>
    <property type="match status" value="1"/>
</dbReference>
<dbReference type="InterPro" id="IPR005493">
    <property type="entry name" value="RraA/RraA-like"/>
</dbReference>
<dbReference type="Gene3D" id="3.50.30.40">
    <property type="entry name" value="Ribonuclease E inhibitor RraA/RraA-like"/>
    <property type="match status" value="1"/>
</dbReference>
<protein>
    <submittedName>
        <fullName evidence="1">Regulator of RNase E activity RraA</fullName>
    </submittedName>
</protein>
<comment type="caution">
    <text evidence="1">The sequence shown here is derived from an EMBL/GenBank/DDBJ whole genome shotgun (WGS) entry which is preliminary data.</text>
</comment>
<organism evidence="1 2">
    <name type="scientific">Pseudorhizobium tarimense</name>
    <dbReference type="NCBI Taxonomy" id="1079109"/>
    <lineage>
        <taxon>Bacteria</taxon>
        <taxon>Pseudomonadati</taxon>
        <taxon>Pseudomonadota</taxon>
        <taxon>Alphaproteobacteria</taxon>
        <taxon>Hyphomicrobiales</taxon>
        <taxon>Rhizobiaceae</taxon>
        <taxon>Rhizobium/Agrobacterium group</taxon>
        <taxon>Pseudorhizobium</taxon>
    </lineage>
</organism>
<dbReference type="SUPFAM" id="SSF89562">
    <property type="entry name" value="RraA-like"/>
    <property type="match status" value="1"/>
</dbReference>
<accession>A0ABV2H8M2</accession>
<dbReference type="EMBL" id="JBEPLJ010000011">
    <property type="protein sequence ID" value="MET3586885.1"/>
    <property type="molecule type" value="Genomic_DNA"/>
</dbReference>
<gene>
    <name evidence="1" type="ORF">ABID21_003007</name>
</gene>